<proteinExistence type="predicted"/>
<keyword evidence="4" id="KW-1185">Reference proteome</keyword>
<dbReference type="PANTHER" id="PTHR39337">
    <property type="entry name" value="BLR5642 PROTEIN"/>
    <property type="match status" value="1"/>
</dbReference>
<evidence type="ECO:0000313" key="1">
    <source>
        <dbReference type="EMBL" id="MBC3178446.1"/>
    </source>
</evidence>
<reference evidence="3 4" key="1">
    <citation type="submission" date="2020-08" db="EMBL/GenBank/DDBJ databases">
        <title>novel species in genus Corynebacterium.</title>
        <authorList>
            <person name="Zhang G."/>
        </authorList>
    </citation>
    <scope>NUCLEOTIDE SEQUENCE [LARGE SCALE GENOMIC DNA]</scope>
    <source>
        <strain evidence="3 4">zg-917</strain>
        <strain evidence="2">Zg-917</strain>
    </source>
</reference>
<dbReference type="Proteomes" id="UP000642876">
    <property type="component" value="Unassembled WGS sequence"/>
</dbReference>
<dbReference type="PANTHER" id="PTHR39337:SF1">
    <property type="entry name" value="BLR5642 PROTEIN"/>
    <property type="match status" value="1"/>
</dbReference>
<gene>
    <name evidence="1" type="ORF">H7348_03835</name>
    <name evidence="2" type="ORF">IAU68_04330</name>
</gene>
<dbReference type="AlphaFoldDB" id="A0A7H0K129"/>
<sequence>MRIYTVGHSNLEFDEFVALLEAAGVRAIVDVRKLPGSKKYPWFNDDHLTEHLPKHGISYSRNEGLTGRRNVSKTVPFEVNANWHNRSFHNYADHALGDEFADALETLRSNAEDAPTAIMCSEAVWWRCHRRIIADHLLAHGDDVQHIMGMTQHGPTINAAKLNEGAVVGNDGKVRYPAGE</sequence>
<dbReference type="EMBL" id="JACMYE010000003">
    <property type="protein sequence ID" value="MBC3178446.1"/>
    <property type="molecule type" value="Genomic_DNA"/>
</dbReference>
<evidence type="ECO:0000313" key="2">
    <source>
        <dbReference type="EMBL" id="QNP90995.1"/>
    </source>
</evidence>
<dbReference type="InterPro" id="IPR014519">
    <property type="entry name" value="UCP024492"/>
</dbReference>
<dbReference type="Proteomes" id="UP000516235">
    <property type="component" value="Chromosome"/>
</dbReference>
<name>A0A7H0K129_9CORY</name>
<dbReference type="RefSeq" id="WP_171193566.1">
    <property type="nucleotide sequence ID" value="NZ_CP061032.1"/>
</dbReference>
<evidence type="ECO:0000313" key="4">
    <source>
        <dbReference type="Proteomes" id="UP000642876"/>
    </source>
</evidence>
<protein>
    <submittedName>
        <fullName evidence="2">DUF488 domain-containing protein</fullName>
    </submittedName>
</protein>
<dbReference type="KEGG" id="cluj:IAU68_04330"/>
<evidence type="ECO:0000313" key="3">
    <source>
        <dbReference type="Proteomes" id="UP000516235"/>
    </source>
</evidence>
<organism evidence="2 3">
    <name type="scientific">Corynebacterium lujinxingii</name>
    <dbReference type="NCBI Taxonomy" id="2763010"/>
    <lineage>
        <taxon>Bacteria</taxon>
        <taxon>Bacillati</taxon>
        <taxon>Actinomycetota</taxon>
        <taxon>Actinomycetes</taxon>
        <taxon>Mycobacteriales</taxon>
        <taxon>Corynebacteriaceae</taxon>
        <taxon>Corynebacterium</taxon>
    </lineage>
</organism>
<dbReference type="Pfam" id="PF04343">
    <property type="entry name" value="DUF488"/>
    <property type="match status" value="1"/>
</dbReference>
<dbReference type="PIRSF" id="PIRSF024492">
    <property type="entry name" value="UCP024492"/>
    <property type="match status" value="1"/>
</dbReference>
<dbReference type="EMBL" id="CP061032">
    <property type="protein sequence ID" value="QNP90995.1"/>
    <property type="molecule type" value="Genomic_DNA"/>
</dbReference>
<accession>A0A7H0K129</accession>
<dbReference type="InterPro" id="IPR007438">
    <property type="entry name" value="DUF488"/>
</dbReference>